<feature type="transmembrane region" description="Helical" evidence="1">
    <location>
        <begin position="134"/>
        <end position="152"/>
    </location>
</feature>
<feature type="transmembrane region" description="Helical" evidence="1">
    <location>
        <begin position="282"/>
        <end position="302"/>
    </location>
</feature>
<dbReference type="EMBL" id="QNTQ01000005">
    <property type="protein sequence ID" value="RBI86380.1"/>
    <property type="molecule type" value="Genomic_DNA"/>
</dbReference>
<keyword evidence="1" id="KW-0472">Membrane</keyword>
<comment type="caution">
    <text evidence="3">The sequence shown here is derived from an EMBL/GenBank/DDBJ whole genome shotgun (WGS) entry which is preliminary data.</text>
</comment>
<keyword evidence="4" id="KW-1185">Reference proteome</keyword>
<accession>A0A365UAY5</accession>
<feature type="transmembrane region" description="Helical" evidence="1">
    <location>
        <begin position="159"/>
        <end position="178"/>
    </location>
</feature>
<organism evidence="3 4">
    <name type="scientific">Rhodosalinus halophilus</name>
    <dbReference type="NCBI Taxonomy" id="2259333"/>
    <lineage>
        <taxon>Bacteria</taxon>
        <taxon>Pseudomonadati</taxon>
        <taxon>Pseudomonadota</taxon>
        <taxon>Alphaproteobacteria</taxon>
        <taxon>Rhodobacterales</taxon>
        <taxon>Paracoccaceae</taxon>
        <taxon>Rhodosalinus</taxon>
    </lineage>
</organism>
<dbReference type="GO" id="GO:0016020">
    <property type="term" value="C:membrane"/>
    <property type="evidence" value="ECO:0007669"/>
    <property type="project" value="InterPro"/>
</dbReference>
<name>A0A365UAY5_9RHOB</name>
<protein>
    <recommendedName>
        <fullName evidence="2">EamA domain-containing protein</fullName>
    </recommendedName>
</protein>
<feature type="transmembrane region" description="Helical" evidence="1">
    <location>
        <begin position="76"/>
        <end position="96"/>
    </location>
</feature>
<feature type="transmembrane region" description="Helical" evidence="1">
    <location>
        <begin position="108"/>
        <end position="128"/>
    </location>
</feature>
<dbReference type="InterPro" id="IPR037185">
    <property type="entry name" value="EmrE-like"/>
</dbReference>
<keyword evidence="1" id="KW-0812">Transmembrane</keyword>
<feature type="transmembrane region" description="Helical" evidence="1">
    <location>
        <begin position="43"/>
        <end position="64"/>
    </location>
</feature>
<evidence type="ECO:0000259" key="2">
    <source>
        <dbReference type="Pfam" id="PF00892"/>
    </source>
</evidence>
<dbReference type="Pfam" id="PF00892">
    <property type="entry name" value="EamA"/>
    <property type="match status" value="1"/>
</dbReference>
<evidence type="ECO:0000256" key="1">
    <source>
        <dbReference type="SAM" id="Phobius"/>
    </source>
</evidence>
<feature type="transmembrane region" description="Helical" evidence="1">
    <location>
        <begin position="190"/>
        <end position="208"/>
    </location>
</feature>
<dbReference type="Proteomes" id="UP000253370">
    <property type="component" value="Unassembled WGS sequence"/>
</dbReference>
<evidence type="ECO:0000313" key="3">
    <source>
        <dbReference type="EMBL" id="RBI86380.1"/>
    </source>
</evidence>
<feature type="transmembrane region" description="Helical" evidence="1">
    <location>
        <begin position="215"/>
        <end position="240"/>
    </location>
</feature>
<feature type="domain" description="EamA" evidence="2">
    <location>
        <begin position="49"/>
        <end position="176"/>
    </location>
</feature>
<reference evidence="3 4" key="1">
    <citation type="submission" date="2018-07" db="EMBL/GenBank/DDBJ databases">
        <title>Rhodosalinus sp. strain E84T genomic sequence and assembly.</title>
        <authorList>
            <person name="Liu Z.-W."/>
            <person name="Lu D.-C."/>
        </authorList>
    </citation>
    <scope>NUCLEOTIDE SEQUENCE [LARGE SCALE GENOMIC DNA]</scope>
    <source>
        <strain evidence="3 4">E84</strain>
    </source>
</reference>
<dbReference type="SUPFAM" id="SSF103481">
    <property type="entry name" value="Multidrug resistance efflux transporter EmrE"/>
    <property type="match status" value="1"/>
</dbReference>
<dbReference type="AlphaFoldDB" id="A0A365UAY5"/>
<proteinExistence type="predicted"/>
<feature type="transmembrane region" description="Helical" evidence="1">
    <location>
        <begin position="252"/>
        <end position="275"/>
    </location>
</feature>
<dbReference type="PANTHER" id="PTHR22911">
    <property type="entry name" value="ACYL-MALONYL CONDENSING ENZYME-RELATED"/>
    <property type="match status" value="1"/>
</dbReference>
<sequence length="347" mass="35742">MSRIVRSVVQERIGSRRAPGFRRAFHDGSRGRRHGVMQALDGLGYRGAVGLTLAASLLWGVWWMPIRWLEAEGLEGVWASLAMGLAALPVFGLMALRDRAGAVTAPQALLGALLMGLAAMLYGAALAFTDVVRAVVIFYLAPAWSTAIECLFMGRRWSLRSGIALGLSFLGVATIFRFDVTLDNLAAGDLAALLSGLAWAVGAALVFSRPGGRPVALSFFATLGLVLAAAAVLVIGGAAAGRWPGGAQALEAVPLALATGLLYIVPVLLVTIWAAQRLAPATMSFLLTAEIIAGVVSGALFLAEPFGVPEAVGAALIILGATAEAIAPPIRRASPVDSGQTGPGQGG</sequence>
<evidence type="ECO:0000313" key="4">
    <source>
        <dbReference type="Proteomes" id="UP000253370"/>
    </source>
</evidence>
<gene>
    <name evidence="3" type="ORF">DRV85_06440</name>
</gene>
<keyword evidence="1" id="KW-1133">Transmembrane helix</keyword>
<dbReference type="InterPro" id="IPR000620">
    <property type="entry name" value="EamA_dom"/>
</dbReference>